<dbReference type="PROSITE" id="PS51782">
    <property type="entry name" value="LYSM"/>
    <property type="match status" value="1"/>
</dbReference>
<evidence type="ECO:0000256" key="2">
    <source>
        <dbReference type="ARBA" id="ARBA00022475"/>
    </source>
</evidence>
<keyword evidence="3 8" id="KW-0812">Transmembrane</keyword>
<dbReference type="Proteomes" id="UP001552299">
    <property type="component" value="Unassembled WGS sequence"/>
</dbReference>
<keyword evidence="5 8" id="KW-1133">Transmembrane helix</keyword>
<feature type="signal peptide" evidence="9">
    <location>
        <begin position="1"/>
        <end position="27"/>
    </location>
</feature>
<dbReference type="InterPro" id="IPR044812">
    <property type="entry name" value="CERK1/LYK3-like"/>
</dbReference>
<sequence>MILHFQLRFPLSLLILLLSIFLRRSESSCRNDCDLALGSYYVTTEASNLTYVSHFFNQRPAEVLPYNNLTNQDSIITGTRLNIGFPCDCISGDFFGRNFSYTARSGDTYYIIATSYYANLTTADWLAATNSIPADGIQIGDLINVVINCSCGDPGVSREYGLFETYPLRPGETLDSVAAEFNLSSQKSLIQQYNPGKNFNAGTGIVFVPTRGLTGGAIAGICVGVIVVLLIVVIFLYFGLCGKKKGKKTLLPSVSDDSTPMRRAASDKNTALASLEGTIATATSLSVEKSVEFSLEELAKATNDFSMANKIGQGGFGSVYYAELRGERFGKDEATIVNVKNYQKAAIKKMDMEASREFLAELKVLTHVHHLNLVSFYSKFPLCESFSNFQSTATSMYKLFQKSHNGKKLKLITNKRKKSTRGTFFFPSCIDSKEYNI</sequence>
<proteinExistence type="predicted"/>
<dbReference type="Pfam" id="PF23472">
    <property type="entry name" value="LysM2_CERK1_LYK3_4_5"/>
    <property type="match status" value="1"/>
</dbReference>
<evidence type="ECO:0000259" key="10">
    <source>
        <dbReference type="PROSITE" id="PS50011"/>
    </source>
</evidence>
<evidence type="ECO:0000256" key="1">
    <source>
        <dbReference type="ARBA" id="ARBA00004162"/>
    </source>
</evidence>
<dbReference type="PANTHER" id="PTHR46204:SF2">
    <property type="entry name" value="CHITIN ELICITOR RECEPTOR KINASE 1"/>
    <property type="match status" value="1"/>
</dbReference>
<evidence type="ECO:0000256" key="7">
    <source>
        <dbReference type="ARBA" id="ARBA00023157"/>
    </source>
</evidence>
<keyword evidence="2" id="KW-1003">Cell membrane</keyword>
<dbReference type="InterPro" id="IPR001245">
    <property type="entry name" value="Ser-Thr/Tyr_kinase_cat_dom"/>
</dbReference>
<dbReference type="Gene3D" id="3.30.200.20">
    <property type="entry name" value="Phosphorylase Kinase, domain 1"/>
    <property type="match status" value="1"/>
</dbReference>
<feature type="domain" description="Protein kinase" evidence="10">
    <location>
        <begin position="305"/>
        <end position="437"/>
    </location>
</feature>
<evidence type="ECO:0000259" key="11">
    <source>
        <dbReference type="PROSITE" id="PS51782"/>
    </source>
</evidence>
<evidence type="ECO:0000256" key="3">
    <source>
        <dbReference type="ARBA" id="ARBA00022692"/>
    </source>
</evidence>
<keyword evidence="4 9" id="KW-0732">Signal</keyword>
<dbReference type="InterPro" id="IPR000719">
    <property type="entry name" value="Prot_kinase_dom"/>
</dbReference>
<protein>
    <submittedName>
        <fullName evidence="12">Uncharacterized protein</fullName>
    </submittedName>
</protein>
<dbReference type="PROSITE" id="PS50011">
    <property type="entry name" value="PROTEIN_KINASE_DOM"/>
    <property type="match status" value="1"/>
</dbReference>
<evidence type="ECO:0000313" key="12">
    <source>
        <dbReference type="EMBL" id="KAL0905415.1"/>
    </source>
</evidence>
<comment type="subcellular location">
    <subcellularLocation>
        <location evidence="1">Cell membrane</location>
        <topology evidence="1">Single-pass membrane protein</topology>
    </subcellularLocation>
</comment>
<dbReference type="AlphaFoldDB" id="A0ABD0U0G9"/>
<feature type="chain" id="PRO_5044795563" evidence="9">
    <location>
        <begin position="28"/>
        <end position="437"/>
    </location>
</feature>
<dbReference type="SUPFAM" id="SSF56112">
    <property type="entry name" value="Protein kinase-like (PK-like)"/>
    <property type="match status" value="1"/>
</dbReference>
<evidence type="ECO:0000313" key="13">
    <source>
        <dbReference type="Proteomes" id="UP001552299"/>
    </source>
</evidence>
<evidence type="ECO:0000256" key="8">
    <source>
        <dbReference type="SAM" id="Phobius"/>
    </source>
</evidence>
<dbReference type="InterPro" id="IPR011009">
    <property type="entry name" value="Kinase-like_dom_sf"/>
</dbReference>
<dbReference type="Pfam" id="PF07714">
    <property type="entry name" value="PK_Tyr_Ser-Thr"/>
    <property type="match status" value="1"/>
</dbReference>
<organism evidence="12 13">
    <name type="scientific">Dendrobium thyrsiflorum</name>
    <name type="common">Pinecone-like raceme dendrobium</name>
    <name type="synonym">Orchid</name>
    <dbReference type="NCBI Taxonomy" id="117978"/>
    <lineage>
        <taxon>Eukaryota</taxon>
        <taxon>Viridiplantae</taxon>
        <taxon>Streptophyta</taxon>
        <taxon>Embryophyta</taxon>
        <taxon>Tracheophyta</taxon>
        <taxon>Spermatophyta</taxon>
        <taxon>Magnoliopsida</taxon>
        <taxon>Liliopsida</taxon>
        <taxon>Asparagales</taxon>
        <taxon>Orchidaceae</taxon>
        <taxon>Epidendroideae</taxon>
        <taxon>Malaxideae</taxon>
        <taxon>Dendrobiinae</taxon>
        <taxon>Dendrobium</taxon>
    </lineage>
</organism>
<evidence type="ECO:0000256" key="5">
    <source>
        <dbReference type="ARBA" id="ARBA00022989"/>
    </source>
</evidence>
<keyword evidence="6 8" id="KW-0472">Membrane</keyword>
<dbReference type="InterPro" id="IPR057097">
    <property type="entry name" value="LysM_RLK3/10"/>
</dbReference>
<dbReference type="InterPro" id="IPR056562">
    <property type="entry name" value="LysM2_CERK1_LYK3_4_5"/>
</dbReference>
<reference evidence="12 13" key="1">
    <citation type="journal article" date="2024" name="Plant Biotechnol. J.">
        <title>Dendrobium thyrsiflorum genome and its molecular insights into genes involved in important horticultural traits.</title>
        <authorList>
            <person name="Chen B."/>
            <person name="Wang J.Y."/>
            <person name="Zheng P.J."/>
            <person name="Li K.L."/>
            <person name="Liang Y.M."/>
            <person name="Chen X.F."/>
            <person name="Zhang C."/>
            <person name="Zhao X."/>
            <person name="He X."/>
            <person name="Zhang G.Q."/>
            <person name="Liu Z.J."/>
            <person name="Xu Q."/>
        </authorList>
    </citation>
    <scope>NUCLEOTIDE SEQUENCE [LARGE SCALE GENOMIC DNA]</scope>
    <source>
        <strain evidence="12">GZMU011</strain>
    </source>
</reference>
<dbReference type="InterPro" id="IPR018392">
    <property type="entry name" value="LysM"/>
</dbReference>
<dbReference type="GO" id="GO:0005886">
    <property type="term" value="C:plasma membrane"/>
    <property type="evidence" value="ECO:0007669"/>
    <property type="project" value="UniProtKB-SubCell"/>
</dbReference>
<keyword evidence="7" id="KW-1015">Disulfide bond</keyword>
<evidence type="ECO:0000256" key="6">
    <source>
        <dbReference type="ARBA" id="ARBA00023136"/>
    </source>
</evidence>
<evidence type="ECO:0000256" key="9">
    <source>
        <dbReference type="SAM" id="SignalP"/>
    </source>
</evidence>
<keyword evidence="13" id="KW-1185">Reference proteome</keyword>
<comment type="caution">
    <text evidence="12">The sequence shown here is derived from an EMBL/GenBank/DDBJ whole genome shotgun (WGS) entry which is preliminary data.</text>
</comment>
<feature type="transmembrane region" description="Helical" evidence="8">
    <location>
        <begin position="217"/>
        <end position="240"/>
    </location>
</feature>
<evidence type="ECO:0000256" key="4">
    <source>
        <dbReference type="ARBA" id="ARBA00022729"/>
    </source>
</evidence>
<accession>A0ABD0U0G9</accession>
<dbReference type="PANTHER" id="PTHR46204">
    <property type="entry name" value="CHITIN ELICITOR RECEPTOR KINASE 1-RELATED"/>
    <property type="match status" value="1"/>
</dbReference>
<feature type="domain" description="LysM" evidence="11">
    <location>
        <begin position="99"/>
        <end position="145"/>
    </location>
</feature>
<dbReference type="Pfam" id="PF23577">
    <property type="entry name" value="LysM_RLK"/>
    <property type="match status" value="1"/>
</dbReference>
<dbReference type="EMBL" id="JANQDX010000018">
    <property type="protein sequence ID" value="KAL0905415.1"/>
    <property type="molecule type" value="Genomic_DNA"/>
</dbReference>
<name>A0ABD0U0G9_DENTH</name>
<gene>
    <name evidence="12" type="ORF">M5K25_023835</name>
</gene>